<sequence>MLLPTYSVLCGCLFLCKWRRTIGSLSAYLVLRDICSFWYYVILSGSKSVGYQCRVLPAFEFFKFK</sequence>
<reference evidence="1" key="1">
    <citation type="submission" date="2014-09" db="EMBL/GenBank/DDBJ databases">
        <authorList>
            <person name="Magalhaes I.L.F."/>
            <person name="Oliveira U."/>
            <person name="Santos F.R."/>
            <person name="Vidigal T.H.D.A."/>
            <person name="Brescovit A.D."/>
            <person name="Santos A.J."/>
        </authorList>
    </citation>
    <scope>NUCLEOTIDE SEQUENCE</scope>
    <source>
        <tissue evidence="1">Shoot tissue taken approximately 20 cm above the soil surface</tissue>
    </source>
</reference>
<name>A0A0A9EWQ6_ARUDO</name>
<dbReference type="AlphaFoldDB" id="A0A0A9EWQ6"/>
<accession>A0A0A9EWQ6</accession>
<dbReference type="EMBL" id="GBRH01195580">
    <property type="protein sequence ID" value="JAE02316.1"/>
    <property type="molecule type" value="Transcribed_RNA"/>
</dbReference>
<reference evidence="1" key="2">
    <citation type="journal article" date="2015" name="Data Brief">
        <title>Shoot transcriptome of the giant reed, Arundo donax.</title>
        <authorList>
            <person name="Barrero R.A."/>
            <person name="Guerrero F.D."/>
            <person name="Moolhuijzen P."/>
            <person name="Goolsby J.A."/>
            <person name="Tidwell J."/>
            <person name="Bellgard S.E."/>
            <person name="Bellgard M.I."/>
        </authorList>
    </citation>
    <scope>NUCLEOTIDE SEQUENCE</scope>
    <source>
        <tissue evidence="1">Shoot tissue taken approximately 20 cm above the soil surface</tissue>
    </source>
</reference>
<proteinExistence type="predicted"/>
<organism evidence="1">
    <name type="scientific">Arundo donax</name>
    <name type="common">Giant reed</name>
    <name type="synonym">Donax arundinaceus</name>
    <dbReference type="NCBI Taxonomy" id="35708"/>
    <lineage>
        <taxon>Eukaryota</taxon>
        <taxon>Viridiplantae</taxon>
        <taxon>Streptophyta</taxon>
        <taxon>Embryophyta</taxon>
        <taxon>Tracheophyta</taxon>
        <taxon>Spermatophyta</taxon>
        <taxon>Magnoliopsida</taxon>
        <taxon>Liliopsida</taxon>
        <taxon>Poales</taxon>
        <taxon>Poaceae</taxon>
        <taxon>PACMAD clade</taxon>
        <taxon>Arundinoideae</taxon>
        <taxon>Arundineae</taxon>
        <taxon>Arundo</taxon>
    </lineage>
</organism>
<evidence type="ECO:0000313" key="1">
    <source>
        <dbReference type="EMBL" id="JAE02316.1"/>
    </source>
</evidence>
<protein>
    <submittedName>
        <fullName evidence="1">Uncharacterized protein</fullName>
    </submittedName>
</protein>